<dbReference type="Proteomes" id="UP000515598">
    <property type="component" value="Chromosome"/>
</dbReference>
<organism evidence="1 2">
    <name type="scientific">Stenotrophomonas maltophilia</name>
    <name type="common">Pseudomonas maltophilia</name>
    <name type="synonym">Xanthomonas maltophilia</name>
    <dbReference type="NCBI Taxonomy" id="40324"/>
    <lineage>
        <taxon>Bacteria</taxon>
        <taxon>Pseudomonadati</taxon>
        <taxon>Pseudomonadota</taxon>
        <taxon>Gammaproteobacteria</taxon>
        <taxon>Lysobacterales</taxon>
        <taxon>Lysobacteraceae</taxon>
        <taxon>Stenotrophomonas</taxon>
        <taxon>Stenotrophomonas maltophilia group</taxon>
    </lineage>
</organism>
<evidence type="ECO:0000313" key="2">
    <source>
        <dbReference type="Proteomes" id="UP000515598"/>
    </source>
</evidence>
<dbReference type="EMBL" id="CP060025">
    <property type="protein sequence ID" value="QNG78094.1"/>
    <property type="molecule type" value="Genomic_DNA"/>
</dbReference>
<dbReference type="AlphaFoldDB" id="A0AAX1IFS7"/>
<sequence length="60" mass="6975">MIGLDKHARPKGMELFELRPVIVGGDPVSPENKAWLTREQNFEAVRYWNRIVRSLRDGPK</sequence>
<reference evidence="1 2" key="1">
    <citation type="submission" date="2020-08" db="EMBL/GenBank/DDBJ databases">
        <title>Phenotypic and transcriptomic analysis of seven clinical Stenotrophomonas maltophilia isolates identify a small set of shared and commonly regulated genes involved in biofilm lifestyle.</title>
        <authorList>
            <person name="Alio I."/>
            <person name="Gudzuhn M."/>
            <person name="Streit W."/>
        </authorList>
    </citation>
    <scope>NUCLEOTIDE SEQUENCE [LARGE SCALE GENOMIC DNA]</scope>
    <source>
        <strain evidence="1 2">UHH_SKK55</strain>
    </source>
</reference>
<evidence type="ECO:0000313" key="1">
    <source>
        <dbReference type="EMBL" id="QNG78094.1"/>
    </source>
</evidence>
<accession>A0AAX1IFS7</accession>
<gene>
    <name evidence="1" type="ORF">GPNADHDJ_02308</name>
</gene>
<proteinExistence type="predicted"/>
<protein>
    <submittedName>
        <fullName evidence="1">Uncharacterized protein</fullName>
    </submittedName>
</protein>
<name>A0AAX1IFS7_STEMA</name>